<protein>
    <submittedName>
        <fullName evidence="1">Uncharacterized protein</fullName>
    </submittedName>
</protein>
<comment type="caution">
    <text evidence="1">The sequence shown here is derived from an EMBL/GenBank/DDBJ whole genome shotgun (WGS) entry which is preliminary data.</text>
</comment>
<dbReference type="KEGG" id="gru:GCWB2_11630"/>
<proteinExistence type="predicted"/>
<reference evidence="1" key="1">
    <citation type="submission" date="2023-04" db="EMBL/GenBank/DDBJ databases">
        <title>Characterization and analysis of the complete genome of Gordonia rubripertincta 112, the degrader of aromatic and aliphatic compounds.</title>
        <authorList>
            <person name="Frantsuzova E."/>
            <person name="Bogun A."/>
            <person name="Delegan Y."/>
        </authorList>
    </citation>
    <scope>NUCLEOTIDE SEQUENCE</scope>
    <source>
        <strain evidence="1">112</strain>
    </source>
</reference>
<dbReference type="EMBL" id="JARUXG010000008">
    <property type="protein sequence ID" value="MDG6782110.1"/>
    <property type="molecule type" value="Genomic_DNA"/>
</dbReference>
<gene>
    <name evidence="1" type="ORF">QBL07_14865</name>
</gene>
<dbReference type="AlphaFoldDB" id="A0AAW6RCG1"/>
<name>A0AAW6RCG1_GORRU</name>
<organism evidence="1">
    <name type="scientific">Gordonia rubripertincta</name>
    <name type="common">Rhodococcus corallinus</name>
    <dbReference type="NCBI Taxonomy" id="36822"/>
    <lineage>
        <taxon>Bacteria</taxon>
        <taxon>Bacillati</taxon>
        <taxon>Actinomycetota</taxon>
        <taxon>Actinomycetes</taxon>
        <taxon>Mycobacteriales</taxon>
        <taxon>Gordoniaceae</taxon>
        <taxon>Gordonia</taxon>
    </lineage>
</organism>
<dbReference type="RefSeq" id="WP_157226851.1">
    <property type="nucleotide sequence ID" value="NZ_CP136136.1"/>
</dbReference>
<accession>A0AAW6RCG1</accession>
<evidence type="ECO:0000313" key="1">
    <source>
        <dbReference type="EMBL" id="MDG6782110.1"/>
    </source>
</evidence>
<sequence>MQRPGKRIAVRAMSFPGRCIWPGLWVQPTCRVCVPGMFHIGIGIGIGIG</sequence>